<organism evidence="4 5">
    <name type="scientific">Hominiventricola filiformis</name>
    <dbReference type="NCBI Taxonomy" id="2885352"/>
    <lineage>
        <taxon>Bacteria</taxon>
        <taxon>Bacillati</taxon>
        <taxon>Bacillota</taxon>
        <taxon>Clostridia</taxon>
        <taxon>Lachnospirales</taxon>
        <taxon>Lachnospiraceae</taxon>
        <taxon>Hominiventricola</taxon>
    </lineage>
</organism>
<comment type="pathway">
    <text evidence="1">Cofactor biosynthesis; thiamine diphosphate biosynthesis.</text>
</comment>
<dbReference type="AlphaFoldDB" id="A0AAE3DDY7"/>
<evidence type="ECO:0000256" key="1">
    <source>
        <dbReference type="ARBA" id="ARBA00004948"/>
    </source>
</evidence>
<dbReference type="SUPFAM" id="SSF51391">
    <property type="entry name" value="Thiamin phosphate synthase"/>
    <property type="match status" value="1"/>
</dbReference>
<dbReference type="Proteomes" id="UP001198220">
    <property type="component" value="Unassembled WGS sequence"/>
</dbReference>
<feature type="domain" description="Thiamine phosphate synthase/TenI" evidence="3">
    <location>
        <begin position="14"/>
        <end position="193"/>
    </location>
</feature>
<evidence type="ECO:0000256" key="2">
    <source>
        <dbReference type="ARBA" id="ARBA00022977"/>
    </source>
</evidence>
<sequence length="197" mass="22061">MIIFMCKSYEHAIVITNRMLVQGDFLEQMEKVIALHPHAVILREKDLLDEEYEKLAKNILVLCGREGVLCFLHSRIDMARKLKCEQIHLSVPALQSLSEQERSALREDFRELSISCHSMEDMKFAVSSGATQIVLGTIFETDCKKGLKGKGLDFVREICEVCPVPVYAIGGISMERLSQVMDAGAAGGCMMSGFMRL</sequence>
<protein>
    <submittedName>
        <fullName evidence="4">Thiamine phosphate synthase</fullName>
    </submittedName>
</protein>
<proteinExistence type="predicted"/>
<evidence type="ECO:0000259" key="3">
    <source>
        <dbReference type="Pfam" id="PF02581"/>
    </source>
</evidence>
<dbReference type="Pfam" id="PF02581">
    <property type="entry name" value="TMP-TENI"/>
    <property type="match status" value="1"/>
</dbReference>
<evidence type="ECO:0000313" key="4">
    <source>
        <dbReference type="EMBL" id="MCC2127714.1"/>
    </source>
</evidence>
<name>A0AAE3DDY7_9FIRM</name>
<dbReference type="InterPro" id="IPR036206">
    <property type="entry name" value="ThiamineP_synth_sf"/>
</dbReference>
<dbReference type="InterPro" id="IPR013785">
    <property type="entry name" value="Aldolase_TIM"/>
</dbReference>
<evidence type="ECO:0000313" key="5">
    <source>
        <dbReference type="Proteomes" id="UP001198220"/>
    </source>
</evidence>
<dbReference type="GO" id="GO:0005737">
    <property type="term" value="C:cytoplasm"/>
    <property type="evidence" value="ECO:0007669"/>
    <property type="project" value="TreeGrafter"/>
</dbReference>
<dbReference type="PANTHER" id="PTHR20857">
    <property type="entry name" value="THIAMINE-PHOSPHATE PYROPHOSPHORYLASE"/>
    <property type="match status" value="1"/>
</dbReference>
<dbReference type="RefSeq" id="WP_308460283.1">
    <property type="nucleotide sequence ID" value="NZ_JAJEPS010000028.1"/>
</dbReference>
<dbReference type="CDD" id="cd00564">
    <property type="entry name" value="TMP_TenI"/>
    <property type="match status" value="1"/>
</dbReference>
<dbReference type="GO" id="GO:0004789">
    <property type="term" value="F:thiamine-phosphate diphosphorylase activity"/>
    <property type="evidence" value="ECO:0007669"/>
    <property type="project" value="TreeGrafter"/>
</dbReference>
<keyword evidence="2" id="KW-0784">Thiamine biosynthesis</keyword>
<comment type="caution">
    <text evidence="4">The sequence shown here is derived from an EMBL/GenBank/DDBJ whole genome shotgun (WGS) entry which is preliminary data.</text>
</comment>
<dbReference type="PANTHER" id="PTHR20857:SF15">
    <property type="entry name" value="THIAMINE-PHOSPHATE SYNTHASE"/>
    <property type="match status" value="1"/>
</dbReference>
<keyword evidence="5" id="KW-1185">Reference proteome</keyword>
<accession>A0AAE3DDY7</accession>
<dbReference type="Gene3D" id="3.20.20.70">
    <property type="entry name" value="Aldolase class I"/>
    <property type="match status" value="1"/>
</dbReference>
<reference evidence="4 5" key="1">
    <citation type="submission" date="2021-10" db="EMBL/GenBank/DDBJ databases">
        <title>Anaerobic single-cell dispensing facilitates the cultivation of human gut bacteria.</title>
        <authorList>
            <person name="Afrizal A."/>
        </authorList>
    </citation>
    <scope>NUCLEOTIDE SEQUENCE [LARGE SCALE GENOMIC DNA]</scope>
    <source>
        <strain evidence="4 5">CLA-AA-H276</strain>
    </source>
</reference>
<gene>
    <name evidence="4" type="ORF">LKD36_16330</name>
</gene>
<dbReference type="EMBL" id="JAJEPS010000028">
    <property type="protein sequence ID" value="MCC2127714.1"/>
    <property type="molecule type" value="Genomic_DNA"/>
</dbReference>
<dbReference type="GO" id="GO:0009228">
    <property type="term" value="P:thiamine biosynthetic process"/>
    <property type="evidence" value="ECO:0007669"/>
    <property type="project" value="UniProtKB-KW"/>
</dbReference>
<dbReference type="InterPro" id="IPR022998">
    <property type="entry name" value="ThiamineP_synth_TenI"/>
</dbReference>